<dbReference type="PROSITE" id="PS50111">
    <property type="entry name" value="CHEMOTAXIS_TRANSDUC_2"/>
    <property type="match status" value="1"/>
</dbReference>
<name>A0ABQ2A7V8_9BACL</name>
<evidence type="ECO:0008006" key="8">
    <source>
        <dbReference type="Google" id="ProtNLM"/>
    </source>
</evidence>
<dbReference type="PANTHER" id="PTHR32089">
    <property type="entry name" value="METHYL-ACCEPTING CHEMOTAXIS PROTEIN MCPB"/>
    <property type="match status" value="1"/>
</dbReference>
<organism evidence="6 7">
    <name type="scientific">Saccharibacillus endophyticus</name>
    <dbReference type="NCBI Taxonomy" id="2060666"/>
    <lineage>
        <taxon>Bacteria</taxon>
        <taxon>Bacillati</taxon>
        <taxon>Bacillota</taxon>
        <taxon>Bacilli</taxon>
        <taxon>Bacillales</taxon>
        <taxon>Paenibacillaceae</taxon>
        <taxon>Saccharibacillus</taxon>
    </lineage>
</organism>
<evidence type="ECO:0000313" key="6">
    <source>
        <dbReference type="EMBL" id="GGH86137.1"/>
    </source>
</evidence>
<dbReference type="Gene3D" id="1.10.287.950">
    <property type="entry name" value="Methyl-accepting chemotaxis protein"/>
    <property type="match status" value="1"/>
</dbReference>
<dbReference type="Gene3D" id="3.30.450.20">
    <property type="entry name" value="PAS domain"/>
    <property type="match status" value="1"/>
</dbReference>
<dbReference type="InterPro" id="IPR000700">
    <property type="entry name" value="PAS-assoc_C"/>
</dbReference>
<gene>
    <name evidence="6" type="ORF">GCM10007362_45210</name>
</gene>
<evidence type="ECO:0000259" key="3">
    <source>
        <dbReference type="PROSITE" id="PS50111"/>
    </source>
</evidence>
<proteinExistence type="predicted"/>
<comment type="caution">
    <text evidence="6">The sequence shown here is derived from an EMBL/GenBank/DDBJ whole genome shotgun (WGS) entry which is preliminary data.</text>
</comment>
<feature type="domain" description="PAS" evidence="4">
    <location>
        <begin position="14"/>
        <end position="67"/>
    </location>
</feature>
<dbReference type="Pfam" id="PF08447">
    <property type="entry name" value="PAS_3"/>
    <property type="match status" value="1"/>
</dbReference>
<keyword evidence="1 2" id="KW-0807">Transducer</keyword>
<dbReference type="SMART" id="SM00283">
    <property type="entry name" value="MA"/>
    <property type="match status" value="1"/>
</dbReference>
<dbReference type="InterPro" id="IPR013655">
    <property type="entry name" value="PAS_fold_3"/>
</dbReference>
<keyword evidence="7" id="KW-1185">Reference proteome</keyword>
<protein>
    <recommendedName>
        <fullName evidence="8">Chemotaxis protein</fullName>
    </recommendedName>
</protein>
<dbReference type="PANTHER" id="PTHR32089:SF112">
    <property type="entry name" value="LYSOZYME-LIKE PROTEIN-RELATED"/>
    <property type="match status" value="1"/>
</dbReference>
<dbReference type="SUPFAM" id="SSF58104">
    <property type="entry name" value="Methyl-accepting chemotaxis protein (MCP) signaling domain"/>
    <property type="match status" value="1"/>
</dbReference>
<accession>A0ABQ2A7V8</accession>
<evidence type="ECO:0000256" key="1">
    <source>
        <dbReference type="ARBA" id="ARBA00023224"/>
    </source>
</evidence>
<dbReference type="EMBL" id="BMDD01000006">
    <property type="protein sequence ID" value="GGH86137.1"/>
    <property type="molecule type" value="Genomic_DNA"/>
</dbReference>
<dbReference type="PROSITE" id="PS50112">
    <property type="entry name" value="PAS"/>
    <property type="match status" value="1"/>
</dbReference>
<reference evidence="7" key="1">
    <citation type="journal article" date="2019" name="Int. J. Syst. Evol. Microbiol.">
        <title>The Global Catalogue of Microorganisms (GCM) 10K type strain sequencing project: providing services to taxonomists for standard genome sequencing and annotation.</title>
        <authorList>
            <consortium name="The Broad Institute Genomics Platform"/>
            <consortium name="The Broad Institute Genome Sequencing Center for Infectious Disease"/>
            <person name="Wu L."/>
            <person name="Ma J."/>
        </authorList>
    </citation>
    <scope>NUCLEOTIDE SEQUENCE [LARGE SCALE GENOMIC DNA]</scope>
    <source>
        <strain evidence="7">CCM 8702</strain>
    </source>
</reference>
<dbReference type="InterPro" id="IPR035965">
    <property type="entry name" value="PAS-like_dom_sf"/>
</dbReference>
<feature type="domain" description="Methyl-accepting transducer" evidence="3">
    <location>
        <begin position="125"/>
        <end position="306"/>
    </location>
</feature>
<dbReference type="InterPro" id="IPR004089">
    <property type="entry name" value="MCPsignal_dom"/>
</dbReference>
<evidence type="ECO:0000256" key="2">
    <source>
        <dbReference type="PROSITE-ProRule" id="PRU00284"/>
    </source>
</evidence>
<dbReference type="CDD" id="cd00130">
    <property type="entry name" value="PAS"/>
    <property type="match status" value="1"/>
</dbReference>
<sequence length="306" mass="33793">MTQLNTQQADEQVSDSLVVKALEQNLAIVRFDLNRRVVYVNDNFAKVLGYSKQQMLGMDHRQFCLPEFANSAAYEKFWRDLFGGRSYEDKIQRITASGRSIWLQATYMPVLGENGKVLGVSKVASNITERIETISTVMSELQQMSDGLNIRAEGGIERSHALLQSVEHIARVSQDNMNTLASLQRQADSIRGIVQTIQDIASQTSLLALNAAIEAAHAGEHGRGFDIVAKEVRKLANRAGESIVEVRRNIEGITKEVDNIANGTNLAQNTVAESQEQIRLALDEFAEISAASGELDAQAKEFSKLL</sequence>
<dbReference type="Proteomes" id="UP000605427">
    <property type="component" value="Unassembled WGS sequence"/>
</dbReference>
<evidence type="ECO:0000259" key="4">
    <source>
        <dbReference type="PROSITE" id="PS50112"/>
    </source>
</evidence>
<dbReference type="Pfam" id="PF00015">
    <property type="entry name" value="MCPsignal"/>
    <property type="match status" value="1"/>
</dbReference>
<dbReference type="PROSITE" id="PS50113">
    <property type="entry name" value="PAC"/>
    <property type="match status" value="1"/>
</dbReference>
<dbReference type="NCBIfam" id="TIGR00229">
    <property type="entry name" value="sensory_box"/>
    <property type="match status" value="1"/>
</dbReference>
<dbReference type="SUPFAM" id="SSF55785">
    <property type="entry name" value="PYP-like sensor domain (PAS domain)"/>
    <property type="match status" value="1"/>
</dbReference>
<dbReference type="RefSeq" id="WP_172246531.1">
    <property type="nucleotide sequence ID" value="NZ_BMDD01000006.1"/>
</dbReference>
<evidence type="ECO:0000259" key="5">
    <source>
        <dbReference type="PROSITE" id="PS50113"/>
    </source>
</evidence>
<dbReference type="InterPro" id="IPR000014">
    <property type="entry name" value="PAS"/>
</dbReference>
<feature type="domain" description="PAC" evidence="5">
    <location>
        <begin position="85"/>
        <end position="139"/>
    </location>
</feature>
<evidence type="ECO:0000313" key="7">
    <source>
        <dbReference type="Proteomes" id="UP000605427"/>
    </source>
</evidence>